<evidence type="ECO:0000256" key="1">
    <source>
        <dbReference type="SAM" id="MobiDB-lite"/>
    </source>
</evidence>
<feature type="region of interest" description="Disordered" evidence="1">
    <location>
        <begin position="1"/>
        <end position="28"/>
    </location>
</feature>
<gene>
    <name evidence="2" type="ORF">T265_06025</name>
</gene>
<reference evidence="2 3" key="1">
    <citation type="submission" date="2013-11" db="EMBL/GenBank/DDBJ databases">
        <title>Opisthorchis viverrini - life in the bile duct.</title>
        <authorList>
            <person name="Young N.D."/>
            <person name="Nagarajan N."/>
            <person name="Lin S.J."/>
            <person name="Korhonen P.K."/>
            <person name="Jex A.R."/>
            <person name="Hall R.S."/>
            <person name="Safavi-Hemami H."/>
            <person name="Kaewkong W."/>
            <person name="Bertrand D."/>
            <person name="Gao S."/>
            <person name="Seet Q."/>
            <person name="Wongkham S."/>
            <person name="Teh B.T."/>
            <person name="Wongkham C."/>
            <person name="Intapan P.M."/>
            <person name="Maleewong W."/>
            <person name="Yang X."/>
            <person name="Hu M."/>
            <person name="Wang Z."/>
            <person name="Hofmann A."/>
            <person name="Sternberg P.W."/>
            <person name="Tan P."/>
            <person name="Wang J."/>
            <person name="Gasser R.B."/>
        </authorList>
    </citation>
    <scope>NUCLEOTIDE SEQUENCE [LARGE SCALE GENOMIC DNA]</scope>
</reference>
<keyword evidence="3" id="KW-1185">Reference proteome</keyword>
<dbReference type="AlphaFoldDB" id="A0A074ZHR3"/>
<sequence length="160" mass="17860">MRRVQVEGSTLPSTAHDRFRPSSGSSGRRSLQVSVSLMFYLNPNRTVFEKYTHLQINLVFTRYSRRAKPVLGCRRVFSNLVTTVTFWCLTSTPPEGRMMVGIPPGCPSLHRSGRDADFGFEQRASDRSAVAPFRCLAAMLFEGSTRAVILPGCPSLDRES</sequence>
<evidence type="ECO:0000313" key="3">
    <source>
        <dbReference type="Proteomes" id="UP000054324"/>
    </source>
</evidence>
<dbReference type="CTD" id="20320207"/>
<accession>A0A074ZHR3</accession>
<dbReference type="GeneID" id="20320207"/>
<dbReference type="EMBL" id="KL596738">
    <property type="protein sequence ID" value="KER26818.1"/>
    <property type="molecule type" value="Genomic_DNA"/>
</dbReference>
<name>A0A074ZHR3_OPIVI</name>
<dbReference type="Proteomes" id="UP000054324">
    <property type="component" value="Unassembled WGS sequence"/>
</dbReference>
<evidence type="ECO:0000313" key="2">
    <source>
        <dbReference type="EMBL" id="KER26818.1"/>
    </source>
</evidence>
<organism evidence="2 3">
    <name type="scientific">Opisthorchis viverrini</name>
    <name type="common">Southeast Asian liver fluke</name>
    <dbReference type="NCBI Taxonomy" id="6198"/>
    <lineage>
        <taxon>Eukaryota</taxon>
        <taxon>Metazoa</taxon>
        <taxon>Spiralia</taxon>
        <taxon>Lophotrochozoa</taxon>
        <taxon>Platyhelminthes</taxon>
        <taxon>Trematoda</taxon>
        <taxon>Digenea</taxon>
        <taxon>Opisthorchiida</taxon>
        <taxon>Opisthorchiata</taxon>
        <taxon>Opisthorchiidae</taxon>
        <taxon>Opisthorchis</taxon>
    </lineage>
</organism>
<dbReference type="RefSeq" id="XP_009169448.1">
    <property type="nucleotide sequence ID" value="XM_009171184.1"/>
</dbReference>
<dbReference type="KEGG" id="ovi:T265_06025"/>
<protein>
    <submittedName>
        <fullName evidence="2">Uncharacterized protein</fullName>
    </submittedName>
</protein>
<proteinExistence type="predicted"/>